<proteinExistence type="predicted"/>
<accession>A0A7W7Z8T2</accession>
<evidence type="ECO:0000256" key="1">
    <source>
        <dbReference type="SAM" id="MobiDB-lite"/>
    </source>
</evidence>
<dbReference type="Gene3D" id="3.10.310.50">
    <property type="match status" value="1"/>
</dbReference>
<feature type="chain" id="PRO_5031482899" description="TPM domain-containing protein" evidence="3">
    <location>
        <begin position="22"/>
        <end position="262"/>
    </location>
</feature>
<keyword evidence="2" id="KW-1133">Transmembrane helix</keyword>
<evidence type="ECO:0000259" key="4">
    <source>
        <dbReference type="Pfam" id="PF04536"/>
    </source>
</evidence>
<dbReference type="RefSeq" id="WP_184213054.1">
    <property type="nucleotide sequence ID" value="NZ_JACHIP010000001.1"/>
</dbReference>
<dbReference type="PANTHER" id="PTHR30373:SF2">
    <property type="entry name" value="UPF0603 PROTEIN YGCG"/>
    <property type="match status" value="1"/>
</dbReference>
<gene>
    <name evidence="5" type="ORF">HDF16_000064</name>
</gene>
<keyword evidence="2" id="KW-0812">Transmembrane</keyword>
<dbReference type="Proteomes" id="UP000540989">
    <property type="component" value="Unassembled WGS sequence"/>
</dbReference>
<protein>
    <recommendedName>
        <fullName evidence="4">TPM domain-containing protein</fullName>
    </recommendedName>
</protein>
<feature type="domain" description="TPM" evidence="4">
    <location>
        <begin position="35"/>
        <end position="162"/>
    </location>
</feature>
<name>A0A7W7Z8T2_9BACT</name>
<sequence>MVSRRLLALAAVLSVSLGCLHAETVAKLPAPTGYVNDFAGVLTPETKQQVEALCTQVDQKAKAQIAVVTVNSIEANDGSETSIEEFAVALEEKWKVGKKGTDRGVLMLLVMNPRRGRIEVGYGLEGILNDAKVGDIGRAMVPAAQANDYNTAVPLGVSKIAQVIATDAGVTLTQAQPVHRYHEQQVGTPVHLSFWQVVIGGGVLLVVLIFLISTGNAGWIFVLLMQMMGGGGGGRGRDDRGGGGFGGFGGGGSGGGGASGDF</sequence>
<dbReference type="Pfam" id="PF04536">
    <property type="entry name" value="TPM_phosphatase"/>
    <property type="match status" value="1"/>
</dbReference>
<dbReference type="InterPro" id="IPR007621">
    <property type="entry name" value="TPM_dom"/>
</dbReference>
<evidence type="ECO:0000256" key="3">
    <source>
        <dbReference type="SAM" id="SignalP"/>
    </source>
</evidence>
<comment type="caution">
    <text evidence="5">The sequence shown here is derived from an EMBL/GenBank/DDBJ whole genome shotgun (WGS) entry which is preliminary data.</text>
</comment>
<reference evidence="5 6" key="1">
    <citation type="submission" date="2020-08" db="EMBL/GenBank/DDBJ databases">
        <title>Genomic Encyclopedia of Type Strains, Phase IV (KMG-V): Genome sequencing to study the core and pangenomes of soil and plant-associated prokaryotes.</title>
        <authorList>
            <person name="Whitman W."/>
        </authorList>
    </citation>
    <scope>NUCLEOTIDE SEQUENCE [LARGE SCALE GENOMIC DNA]</scope>
    <source>
        <strain evidence="5 6">M8UP14</strain>
    </source>
</reference>
<feature type="transmembrane region" description="Helical" evidence="2">
    <location>
        <begin position="194"/>
        <end position="225"/>
    </location>
</feature>
<evidence type="ECO:0000256" key="2">
    <source>
        <dbReference type="SAM" id="Phobius"/>
    </source>
</evidence>
<keyword evidence="6" id="KW-1185">Reference proteome</keyword>
<keyword evidence="3" id="KW-0732">Signal</keyword>
<evidence type="ECO:0000313" key="5">
    <source>
        <dbReference type="EMBL" id="MBB5055395.1"/>
    </source>
</evidence>
<keyword evidence="2" id="KW-0472">Membrane</keyword>
<evidence type="ECO:0000313" key="6">
    <source>
        <dbReference type="Proteomes" id="UP000540989"/>
    </source>
</evidence>
<dbReference type="PROSITE" id="PS51257">
    <property type="entry name" value="PROKAR_LIPOPROTEIN"/>
    <property type="match status" value="1"/>
</dbReference>
<dbReference type="AlphaFoldDB" id="A0A7W7Z8T2"/>
<feature type="region of interest" description="Disordered" evidence="1">
    <location>
        <begin position="235"/>
        <end position="262"/>
    </location>
</feature>
<feature type="compositionally biased region" description="Gly residues" evidence="1">
    <location>
        <begin position="242"/>
        <end position="262"/>
    </location>
</feature>
<dbReference type="PANTHER" id="PTHR30373">
    <property type="entry name" value="UPF0603 PROTEIN YGCG"/>
    <property type="match status" value="1"/>
</dbReference>
<feature type="signal peptide" evidence="3">
    <location>
        <begin position="1"/>
        <end position="21"/>
    </location>
</feature>
<dbReference type="EMBL" id="JACHIP010000001">
    <property type="protein sequence ID" value="MBB5055395.1"/>
    <property type="molecule type" value="Genomic_DNA"/>
</dbReference>
<organism evidence="5 6">
    <name type="scientific">Granulicella aggregans</name>
    <dbReference type="NCBI Taxonomy" id="474949"/>
    <lineage>
        <taxon>Bacteria</taxon>
        <taxon>Pseudomonadati</taxon>
        <taxon>Acidobacteriota</taxon>
        <taxon>Terriglobia</taxon>
        <taxon>Terriglobales</taxon>
        <taxon>Acidobacteriaceae</taxon>
        <taxon>Granulicella</taxon>
    </lineage>
</organism>